<dbReference type="Pfam" id="PF00271">
    <property type="entry name" value="Helicase_C"/>
    <property type="match status" value="1"/>
</dbReference>
<dbReference type="CDD" id="cd18793">
    <property type="entry name" value="SF2_C_SNF"/>
    <property type="match status" value="1"/>
</dbReference>
<comment type="caution">
    <text evidence="6">The sequence shown here is derived from an EMBL/GenBank/DDBJ whole genome shotgun (WGS) entry which is preliminary data.</text>
</comment>
<reference evidence="6 7" key="1">
    <citation type="submission" date="2019-10" db="EMBL/GenBank/DDBJ databases">
        <title>Extracellular Electron Transfer in a Candidatus Methanoperedens spp. Enrichment Culture.</title>
        <authorList>
            <person name="Berger S."/>
            <person name="Rangel Shaw D."/>
            <person name="Berben T."/>
            <person name="In 'T Zandt M."/>
            <person name="Frank J."/>
            <person name="Reimann J."/>
            <person name="Jetten M.S.M."/>
            <person name="Welte C.U."/>
        </authorList>
    </citation>
    <scope>NUCLEOTIDE SEQUENCE [LARGE SCALE GENOMIC DNA]</scope>
    <source>
        <strain evidence="6">SB12</strain>
    </source>
</reference>
<dbReference type="InterPro" id="IPR027417">
    <property type="entry name" value="P-loop_NTPase"/>
</dbReference>
<dbReference type="InterPro" id="IPR001650">
    <property type="entry name" value="Helicase_C-like"/>
</dbReference>
<proteinExistence type="predicted"/>
<evidence type="ECO:0000259" key="5">
    <source>
        <dbReference type="PROSITE" id="PS51194"/>
    </source>
</evidence>
<dbReference type="Gene3D" id="3.40.50.10810">
    <property type="entry name" value="Tandem AAA-ATPase domain"/>
    <property type="match status" value="1"/>
</dbReference>
<evidence type="ECO:0000259" key="4">
    <source>
        <dbReference type="PROSITE" id="PS51192"/>
    </source>
</evidence>
<dbReference type="GO" id="GO:0016787">
    <property type="term" value="F:hydrolase activity"/>
    <property type="evidence" value="ECO:0007669"/>
    <property type="project" value="UniProtKB-KW"/>
</dbReference>
<evidence type="ECO:0000259" key="3">
    <source>
        <dbReference type="PROSITE" id="PS50966"/>
    </source>
</evidence>
<evidence type="ECO:0008006" key="8">
    <source>
        <dbReference type="Google" id="ProtNLM"/>
    </source>
</evidence>
<dbReference type="PROSITE" id="PS51192">
    <property type="entry name" value="HELICASE_ATP_BIND_1"/>
    <property type="match status" value="1"/>
</dbReference>
<dbReference type="GO" id="GO:0005524">
    <property type="term" value="F:ATP binding"/>
    <property type="evidence" value="ECO:0007669"/>
    <property type="project" value="InterPro"/>
</dbReference>
<feature type="domain" description="Helicase ATP-binding" evidence="4">
    <location>
        <begin position="605"/>
        <end position="761"/>
    </location>
</feature>
<sequence length="1050" mass="118991">MSSALDQTVQLLRIIKGRAQGRTYERGVEYHDDDRISDLTKERRGWSGIAHGMNEYDVWIDPQQGMYECNCPAPSPCKHVVALTLVLLDHLSGKDGQRLQASHQIQYKDGDTDDLKTDHRYGHTRTHEPYRAARKKQSGPTPTLVYQFRSGSDRFWIGFRDDTGKEIHPDGIDDLLAWMPGGTLDYYYRQKEYGLSIPYQFEVIHRLVGDHPLYLDDAPVAMADTILPVFTLDLHGDSGRLSASVELSDEFSAVGGKKVASYLLARESKDGLMMRLGLPAPDQLALLQRTEITHPLKTLLEMLPELRRQKVRGLEALPEIKEHGPLPLLFVDPIVDKDDLVGLQLQFRFAYFSHAIEPERDATPAGLQEAAVFAPFTLSNTPRTNEPIGVSPEGIPAKRNVKNERKIFEPLASMLTQNGSKRIFKGKILTFFHEQLGAYQKAGVVVQMPAELMSLKIRHTQSVFQLQTSSGTDWFDGRIEIPGLSANDMERALAAARNRQSHLLLSDGRWIRLEDLQIDRILQTLDSLGLKNKKDGTVEKISIGQATALLAEQEARTERLGGELRDRLLRWAHRDEQPSTVRFSVAEGFGAKLRPYQVTGVQFLLERHAAGVGAVLADDMGLGKTVQGLAFLHTLEYQKPGRYLIVCPPGALSVWRLETERFCPKLLLQTWHGTSRKEQYPAERGIILTTYGTLQKDLELFADLSFETVLIDEAQTLKNHRSASSRSMRSIQSRTFFCLTGTPLENHPFEIWSLMDLILPGLLGTRSSFRSLFGQTLDEDRKDALKRRIAPFILRRTRDAVLKDLPARTEQDLRIPMTQRQALAYERARREAVEALKKAGRDYLMQMLPHLMKLRRIACHPELGDAKADPLESGKILSYAEMADELEETARGILVFSQFTDMLDMFGRFLDARHEGRKGTRRPYLRLDGSTTTAQRERRVREFQEGDVPYFLISLRAGGTALTLHRADTVLHLDPWWNPAVEEQATARAHRMGQKHPVFVYRFFSENSVEEKVAKLQQKKRQLFDDLFGSSQKGAVPFDRDELLALLSSD</sequence>
<dbReference type="Pfam" id="PF08455">
    <property type="entry name" value="SNF2_assoc"/>
    <property type="match status" value="1"/>
</dbReference>
<dbReference type="SMART" id="SM00487">
    <property type="entry name" value="DEXDc"/>
    <property type="match status" value="1"/>
</dbReference>
<evidence type="ECO:0000313" key="6">
    <source>
        <dbReference type="EMBL" id="KAB2935168.1"/>
    </source>
</evidence>
<gene>
    <name evidence="6" type="ORF">F9K24_00135</name>
</gene>
<dbReference type="InterPro" id="IPR007527">
    <property type="entry name" value="Znf_SWIM"/>
</dbReference>
<keyword evidence="2" id="KW-0479">Metal-binding</keyword>
<accession>A0A833H5B1</accession>
<dbReference type="InterPro" id="IPR013663">
    <property type="entry name" value="Helicase_SWF/SNF/SWI_bac"/>
</dbReference>
<dbReference type="InterPro" id="IPR014001">
    <property type="entry name" value="Helicase_ATP-bd"/>
</dbReference>
<dbReference type="GO" id="GO:0008270">
    <property type="term" value="F:zinc ion binding"/>
    <property type="evidence" value="ECO:0007669"/>
    <property type="project" value="UniProtKB-KW"/>
</dbReference>
<dbReference type="AlphaFoldDB" id="A0A833H5B1"/>
<dbReference type="Proteomes" id="UP000460298">
    <property type="component" value="Unassembled WGS sequence"/>
</dbReference>
<organism evidence="6 7">
    <name type="scientific">Leptonema illini</name>
    <dbReference type="NCBI Taxonomy" id="183"/>
    <lineage>
        <taxon>Bacteria</taxon>
        <taxon>Pseudomonadati</taxon>
        <taxon>Spirochaetota</taxon>
        <taxon>Spirochaetia</taxon>
        <taxon>Leptospirales</taxon>
        <taxon>Leptospiraceae</taxon>
        <taxon>Leptonema</taxon>
    </lineage>
</organism>
<evidence type="ECO:0000256" key="2">
    <source>
        <dbReference type="PROSITE-ProRule" id="PRU00325"/>
    </source>
</evidence>
<dbReference type="InterPro" id="IPR049730">
    <property type="entry name" value="SNF2/RAD54-like_C"/>
</dbReference>
<dbReference type="PROSITE" id="PS51194">
    <property type="entry name" value="HELICASE_CTER"/>
    <property type="match status" value="1"/>
</dbReference>
<evidence type="ECO:0000256" key="1">
    <source>
        <dbReference type="ARBA" id="ARBA00022801"/>
    </source>
</evidence>
<keyword evidence="2" id="KW-0863">Zinc-finger</keyword>
<dbReference type="PROSITE" id="PS50966">
    <property type="entry name" value="ZF_SWIM"/>
    <property type="match status" value="1"/>
</dbReference>
<keyword evidence="1" id="KW-0378">Hydrolase</keyword>
<dbReference type="Gene3D" id="3.40.50.300">
    <property type="entry name" value="P-loop containing nucleotide triphosphate hydrolases"/>
    <property type="match status" value="1"/>
</dbReference>
<dbReference type="InterPro" id="IPR038718">
    <property type="entry name" value="SNF2-like_sf"/>
</dbReference>
<feature type="domain" description="Helicase C-terminal" evidence="5">
    <location>
        <begin position="881"/>
        <end position="1044"/>
    </location>
</feature>
<protein>
    <recommendedName>
        <fullName evidence="8">SNF2-related protein</fullName>
    </recommendedName>
</protein>
<feature type="domain" description="SWIM-type" evidence="3">
    <location>
        <begin position="56"/>
        <end position="88"/>
    </location>
</feature>
<dbReference type="EMBL" id="WBUI01000001">
    <property type="protein sequence ID" value="KAB2935168.1"/>
    <property type="molecule type" value="Genomic_DNA"/>
</dbReference>
<dbReference type="SUPFAM" id="SSF52540">
    <property type="entry name" value="P-loop containing nucleoside triphosphate hydrolases"/>
    <property type="match status" value="2"/>
</dbReference>
<evidence type="ECO:0000313" key="7">
    <source>
        <dbReference type="Proteomes" id="UP000460298"/>
    </source>
</evidence>
<dbReference type="SMART" id="SM00490">
    <property type="entry name" value="HELICc"/>
    <property type="match status" value="1"/>
</dbReference>
<dbReference type="Pfam" id="PF00176">
    <property type="entry name" value="SNF2-rel_dom"/>
    <property type="match status" value="1"/>
</dbReference>
<dbReference type="InterPro" id="IPR000330">
    <property type="entry name" value="SNF2_N"/>
</dbReference>
<name>A0A833H5B1_9LEPT</name>
<keyword evidence="2" id="KW-0862">Zinc</keyword>
<dbReference type="PANTHER" id="PTHR10799">
    <property type="entry name" value="SNF2/RAD54 HELICASE FAMILY"/>
    <property type="match status" value="1"/>
</dbReference>